<reference evidence="1" key="1">
    <citation type="journal article" date="2021" name="Open Biol.">
        <title>Shared evolutionary footprints suggest mitochondrial oxidative damage underlies multiple complex I losses in fungi.</title>
        <authorList>
            <person name="Schikora-Tamarit M.A."/>
            <person name="Marcet-Houben M."/>
            <person name="Nosek J."/>
            <person name="Gabaldon T."/>
        </authorList>
    </citation>
    <scope>NUCLEOTIDE SEQUENCE</scope>
    <source>
        <strain evidence="1">CBS6075</strain>
    </source>
</reference>
<dbReference type="GeneID" id="70232593"/>
<dbReference type="Proteomes" id="UP000769157">
    <property type="component" value="Unassembled WGS sequence"/>
</dbReference>
<dbReference type="EMBL" id="JAEUBE010000084">
    <property type="protein sequence ID" value="KAH3670914.1"/>
    <property type="molecule type" value="Genomic_DNA"/>
</dbReference>
<dbReference type="RefSeq" id="XP_046064282.1">
    <property type="nucleotide sequence ID" value="XM_046207537.1"/>
</dbReference>
<accession>A0A9P8PGB1</accession>
<evidence type="ECO:0000313" key="2">
    <source>
        <dbReference type="Proteomes" id="UP000769157"/>
    </source>
</evidence>
<evidence type="ECO:0000313" key="1">
    <source>
        <dbReference type="EMBL" id="KAH3670914.1"/>
    </source>
</evidence>
<keyword evidence="2" id="KW-1185">Reference proteome</keyword>
<reference evidence="1" key="2">
    <citation type="submission" date="2021-01" db="EMBL/GenBank/DDBJ databases">
        <authorList>
            <person name="Schikora-Tamarit M.A."/>
        </authorList>
    </citation>
    <scope>NUCLEOTIDE SEQUENCE</scope>
    <source>
        <strain evidence="1">CBS6075</strain>
    </source>
</reference>
<dbReference type="AlphaFoldDB" id="A0A9P8PGB1"/>
<gene>
    <name evidence="1" type="ORF">OGAPHI_000625</name>
</gene>
<proteinExistence type="predicted"/>
<comment type="caution">
    <text evidence="1">The sequence shown here is derived from an EMBL/GenBank/DDBJ whole genome shotgun (WGS) entry which is preliminary data.</text>
</comment>
<name>A0A9P8PGB1_9ASCO</name>
<sequence>MLVITSFDLRTSTIPVQKFFSFATSSFSRRLLFFRFLDARSKLSSFQPRPTLEMSNCNFSVSSGGSTLSLDNDPILICCFKCGDIDDDPAAGRTHDISKETKSNDNEDSFKAEWTELMMVSFCFKKSSWEMKFSELNSCSFSVSCSFFLTVSSEPDCWASISC</sequence>
<organism evidence="1 2">
    <name type="scientific">Ogataea philodendri</name>
    <dbReference type="NCBI Taxonomy" id="1378263"/>
    <lineage>
        <taxon>Eukaryota</taxon>
        <taxon>Fungi</taxon>
        <taxon>Dikarya</taxon>
        <taxon>Ascomycota</taxon>
        <taxon>Saccharomycotina</taxon>
        <taxon>Pichiomycetes</taxon>
        <taxon>Pichiales</taxon>
        <taxon>Pichiaceae</taxon>
        <taxon>Ogataea</taxon>
    </lineage>
</organism>
<protein>
    <submittedName>
        <fullName evidence="1">Uncharacterized protein</fullName>
    </submittedName>
</protein>